<dbReference type="InterPro" id="IPR022524">
    <property type="entry name" value="FliH_Bacilli"/>
</dbReference>
<proteinExistence type="inferred from homology"/>
<protein>
    <recommendedName>
        <fullName evidence="7">Flagellar assembly protein FliH</fullName>
    </recommendedName>
</protein>
<dbReference type="GO" id="GO:0015031">
    <property type="term" value="P:protein transport"/>
    <property type="evidence" value="ECO:0007669"/>
    <property type="project" value="UniProtKB-KW"/>
</dbReference>
<keyword evidence="9" id="KW-0966">Cell projection</keyword>
<keyword evidence="10" id="KW-1185">Reference proteome</keyword>
<evidence type="ECO:0000313" key="9">
    <source>
        <dbReference type="EMBL" id="MBE1553464.1"/>
    </source>
</evidence>
<dbReference type="PANTHER" id="PTHR34982">
    <property type="entry name" value="YOP PROTEINS TRANSLOCATION PROTEIN L"/>
    <property type="match status" value="1"/>
</dbReference>
<evidence type="ECO:0000256" key="1">
    <source>
        <dbReference type="ARBA" id="ARBA00003041"/>
    </source>
</evidence>
<reference evidence="9" key="1">
    <citation type="submission" date="2020-10" db="EMBL/GenBank/DDBJ databases">
        <title>Genomic Encyclopedia of Type Strains, Phase IV (KMG-IV): sequencing the most valuable type-strain genomes for metagenomic binning, comparative biology and taxonomic classification.</title>
        <authorList>
            <person name="Goeker M."/>
        </authorList>
    </citation>
    <scope>NUCLEOTIDE SEQUENCE</scope>
    <source>
        <strain evidence="9">DSM 13886</strain>
    </source>
</reference>
<keyword evidence="4" id="KW-1005">Bacterial flagellum biogenesis</keyword>
<dbReference type="GO" id="GO:0005829">
    <property type="term" value="C:cytosol"/>
    <property type="evidence" value="ECO:0007669"/>
    <property type="project" value="TreeGrafter"/>
</dbReference>
<evidence type="ECO:0000256" key="6">
    <source>
        <dbReference type="ARBA" id="ARBA00023225"/>
    </source>
</evidence>
<evidence type="ECO:0000256" key="2">
    <source>
        <dbReference type="ARBA" id="ARBA00006602"/>
    </source>
</evidence>
<gene>
    <name evidence="9" type="ORF">H4683_000538</name>
</gene>
<comment type="function">
    <text evidence="1">Needed for flagellar regrowth and assembly.</text>
</comment>
<organism evidence="9 10">
    <name type="scientific">Sporosarcina limicola</name>
    <dbReference type="NCBI Taxonomy" id="34101"/>
    <lineage>
        <taxon>Bacteria</taxon>
        <taxon>Bacillati</taxon>
        <taxon>Bacillota</taxon>
        <taxon>Bacilli</taxon>
        <taxon>Bacillales</taxon>
        <taxon>Caryophanaceae</taxon>
        <taxon>Sporosarcina</taxon>
    </lineage>
</organism>
<dbReference type="NCBIfam" id="TIGR03825">
    <property type="entry name" value="FliH_bacil"/>
    <property type="match status" value="1"/>
</dbReference>
<dbReference type="AlphaFoldDB" id="A0A927MKZ5"/>
<keyword evidence="9" id="KW-0969">Cilium</keyword>
<evidence type="ECO:0000256" key="4">
    <source>
        <dbReference type="ARBA" id="ARBA00022795"/>
    </source>
</evidence>
<keyword evidence="9" id="KW-0282">Flagellum</keyword>
<dbReference type="GO" id="GO:0044781">
    <property type="term" value="P:bacterial-type flagellum organization"/>
    <property type="evidence" value="ECO:0007669"/>
    <property type="project" value="UniProtKB-KW"/>
</dbReference>
<name>A0A927MKZ5_9BACL</name>
<dbReference type="Proteomes" id="UP000658225">
    <property type="component" value="Unassembled WGS sequence"/>
</dbReference>
<dbReference type="InterPro" id="IPR018035">
    <property type="entry name" value="Flagellar_FliH/T3SS_HrpE"/>
</dbReference>
<keyword evidence="5" id="KW-0653">Protein transport</keyword>
<evidence type="ECO:0000259" key="8">
    <source>
        <dbReference type="Pfam" id="PF02108"/>
    </source>
</evidence>
<evidence type="ECO:0000256" key="7">
    <source>
        <dbReference type="NCBIfam" id="TIGR03825"/>
    </source>
</evidence>
<keyword evidence="3" id="KW-0813">Transport</keyword>
<comment type="similarity">
    <text evidence="2">Belongs to the FliH family.</text>
</comment>
<dbReference type="EMBL" id="JADBEL010000002">
    <property type="protein sequence ID" value="MBE1553464.1"/>
    <property type="molecule type" value="Genomic_DNA"/>
</dbReference>
<dbReference type="Pfam" id="PF02108">
    <property type="entry name" value="FliH"/>
    <property type="match status" value="1"/>
</dbReference>
<comment type="caution">
    <text evidence="9">The sequence shown here is derived from an EMBL/GenBank/DDBJ whole genome shotgun (WGS) entry which is preliminary data.</text>
</comment>
<accession>A0A927MKZ5</accession>
<dbReference type="PANTHER" id="PTHR34982:SF1">
    <property type="entry name" value="FLAGELLAR ASSEMBLY PROTEIN FLIH"/>
    <property type="match status" value="1"/>
</dbReference>
<evidence type="ECO:0000256" key="3">
    <source>
        <dbReference type="ARBA" id="ARBA00022448"/>
    </source>
</evidence>
<sequence>MSNIFRSHDTIFEERKTRKISIRSLSVSQDMKHPEKLSLDVLLAERDRLYKEANGTIEQEKVNIEQLRQTAMDDISSMQATWENEKMVLQQQAYDEGFQVGYEEGRNKALSDMEISIQQANDATEQSHINADKYLVSQERVILELAMLTAKRIIGHSLKEDEEVYLSIVRRALKEAREMKEIRLYVSSTYFKLVSDNRAELTSIFPPDVPFLIFANDDFESTQCYIETNHGRIVVSIDDQLNELRERLVEIMESGD</sequence>
<evidence type="ECO:0000313" key="10">
    <source>
        <dbReference type="Proteomes" id="UP000658225"/>
    </source>
</evidence>
<evidence type="ECO:0000256" key="5">
    <source>
        <dbReference type="ARBA" id="ARBA00022927"/>
    </source>
</evidence>
<dbReference type="InterPro" id="IPR051472">
    <property type="entry name" value="T3SS_Stator/FliH"/>
</dbReference>
<keyword evidence="6" id="KW-1006">Bacterial flagellum protein export</keyword>
<feature type="domain" description="Flagellar assembly protein FliH/Type III secretion system HrpE" evidence="8">
    <location>
        <begin position="118"/>
        <end position="243"/>
    </location>
</feature>